<protein>
    <submittedName>
        <fullName evidence="1">Uncharacterized protein</fullName>
    </submittedName>
</protein>
<reference evidence="1" key="2">
    <citation type="submission" date="2018-07" db="EMBL/GenBank/DDBJ databases">
        <authorList>
            <person name="Mckenzie S.K."/>
            <person name="Kronauer D.J.C."/>
        </authorList>
    </citation>
    <scope>NUCLEOTIDE SEQUENCE</scope>
    <source>
        <strain evidence="1">Clonal line C1</strain>
    </source>
</reference>
<accession>A0A3L8DL18</accession>
<evidence type="ECO:0000313" key="1">
    <source>
        <dbReference type="EMBL" id="RLU20609.1"/>
    </source>
</evidence>
<organism evidence="1">
    <name type="scientific">Ooceraea biroi</name>
    <name type="common">Clonal raider ant</name>
    <name type="synonym">Cerapachys biroi</name>
    <dbReference type="NCBI Taxonomy" id="2015173"/>
    <lineage>
        <taxon>Eukaryota</taxon>
        <taxon>Metazoa</taxon>
        <taxon>Ecdysozoa</taxon>
        <taxon>Arthropoda</taxon>
        <taxon>Hexapoda</taxon>
        <taxon>Insecta</taxon>
        <taxon>Pterygota</taxon>
        <taxon>Neoptera</taxon>
        <taxon>Endopterygota</taxon>
        <taxon>Hymenoptera</taxon>
        <taxon>Apocrita</taxon>
        <taxon>Aculeata</taxon>
        <taxon>Formicoidea</taxon>
        <taxon>Formicidae</taxon>
        <taxon>Dorylinae</taxon>
        <taxon>Ooceraea</taxon>
    </lineage>
</organism>
<dbReference type="AlphaFoldDB" id="A0A3L8DL18"/>
<name>A0A3L8DL18_OOCBI</name>
<proteinExistence type="predicted"/>
<reference evidence="1" key="1">
    <citation type="journal article" date="2018" name="Genome Res.">
        <title>The genomic architecture and molecular evolution of ant odorant receptors.</title>
        <authorList>
            <person name="McKenzie S.K."/>
            <person name="Kronauer D.J.C."/>
        </authorList>
    </citation>
    <scope>NUCLEOTIDE SEQUENCE [LARGE SCALE GENOMIC DNA]</scope>
    <source>
        <strain evidence="1">Clonal line C1</strain>
    </source>
</reference>
<sequence>MGEAEEEEEECLRTDMKCKGCVGRTAGVRACVLRVYERLHARVHLAMDECVRHERKRERSAKKEKGVCMRACTREREREREKQTCDECERGYRGGHLENAKSRREIRIYQKSRSLFFIILSLPSLHRKSDVGRLVIPLSQRLTFVFRRETDFSISDLIEKFFK</sequence>
<dbReference type="EMBL" id="QOIP01000007">
    <property type="protein sequence ID" value="RLU20609.1"/>
    <property type="molecule type" value="Genomic_DNA"/>
</dbReference>
<dbReference type="Proteomes" id="UP000279307">
    <property type="component" value="Chromosome 7"/>
</dbReference>
<comment type="caution">
    <text evidence="1">The sequence shown here is derived from an EMBL/GenBank/DDBJ whole genome shotgun (WGS) entry which is preliminary data.</text>
</comment>
<gene>
    <name evidence="1" type="ORF">DMN91_007222</name>
</gene>